<dbReference type="EMBL" id="RCZP01000016">
    <property type="protein sequence ID" value="TPG53521.1"/>
    <property type="molecule type" value="Genomic_DNA"/>
</dbReference>
<evidence type="ECO:0000313" key="3">
    <source>
        <dbReference type="Proteomes" id="UP000317078"/>
    </source>
</evidence>
<protein>
    <submittedName>
        <fullName evidence="2">Uncharacterized protein</fullName>
    </submittedName>
</protein>
<keyword evidence="1" id="KW-0812">Transmembrane</keyword>
<dbReference type="RefSeq" id="WP_140884755.1">
    <property type="nucleotide sequence ID" value="NZ_RCZP01000016.1"/>
</dbReference>
<dbReference type="OrthoDB" id="7284509at2"/>
<dbReference type="AlphaFoldDB" id="A0A502FVQ5"/>
<comment type="caution">
    <text evidence="2">The sequence shown here is derived from an EMBL/GenBank/DDBJ whole genome shotgun (WGS) entry which is preliminary data.</text>
</comment>
<evidence type="ECO:0000313" key="2">
    <source>
        <dbReference type="EMBL" id="TPG53521.1"/>
    </source>
</evidence>
<proteinExistence type="predicted"/>
<organism evidence="2 3">
    <name type="scientific">Muricoccus nepalensis</name>
    <dbReference type="NCBI Taxonomy" id="1854500"/>
    <lineage>
        <taxon>Bacteria</taxon>
        <taxon>Pseudomonadati</taxon>
        <taxon>Pseudomonadota</taxon>
        <taxon>Alphaproteobacteria</taxon>
        <taxon>Acetobacterales</taxon>
        <taxon>Roseomonadaceae</taxon>
        <taxon>Muricoccus</taxon>
    </lineage>
</organism>
<gene>
    <name evidence="2" type="ORF">EAH89_16250</name>
</gene>
<dbReference type="Proteomes" id="UP000317078">
    <property type="component" value="Unassembled WGS sequence"/>
</dbReference>
<feature type="transmembrane region" description="Helical" evidence="1">
    <location>
        <begin position="81"/>
        <end position="102"/>
    </location>
</feature>
<evidence type="ECO:0000256" key="1">
    <source>
        <dbReference type="SAM" id="Phobius"/>
    </source>
</evidence>
<reference evidence="2 3" key="1">
    <citation type="journal article" date="2019" name="Environ. Microbiol.">
        <title>Species interactions and distinct microbial communities in high Arctic permafrost affected cryosols are associated with the CH4 and CO2 gas fluxes.</title>
        <authorList>
            <person name="Altshuler I."/>
            <person name="Hamel J."/>
            <person name="Turney S."/>
            <person name="Magnuson E."/>
            <person name="Levesque R."/>
            <person name="Greer C."/>
            <person name="Whyte L.G."/>
        </authorList>
    </citation>
    <scope>NUCLEOTIDE SEQUENCE [LARGE SCALE GENOMIC DNA]</scope>
    <source>
        <strain evidence="2 3">S9.3B</strain>
    </source>
</reference>
<keyword evidence="3" id="KW-1185">Reference proteome</keyword>
<sequence length="158" mass="17185">MPLRARGAWLFRRLGPLALPGAAWLLFGHDAVLAVLPLVPALALAGFAWGFARTLRAEREPLIARYIRFDERRDDAECAGYARRLTGLWALALAAAALAQLVPLAGGGAGWHVVPPLLLLALFLGEHVVRSLRFPAGGIAWPDQTFRAILRSERARHG</sequence>
<feature type="transmembrane region" description="Helical" evidence="1">
    <location>
        <begin position="33"/>
        <end position="52"/>
    </location>
</feature>
<keyword evidence="1" id="KW-0472">Membrane</keyword>
<name>A0A502FVQ5_9PROT</name>
<keyword evidence="1" id="KW-1133">Transmembrane helix</keyword>
<feature type="transmembrane region" description="Helical" evidence="1">
    <location>
        <begin position="9"/>
        <end position="27"/>
    </location>
</feature>
<accession>A0A502FVQ5</accession>